<dbReference type="AlphaFoldDB" id="A0A5V1PM66"/>
<sequence>MSESVIIFSREWLMTTALTALLTPAYVLSARPVYGPEQLVRTLREHPRTPLVLGLCLHEHVADLYRLQPLLTRRAVLFVSRRFYWTDYKLPKWLGLEQYGFCSWDAMLDPFSRQMKLRRLWGLSADGNDDNVVPLSIFSSVTEIQLQERVNRWLHRELSVAGLTEYEIQVLSLMTEGHRGDLPPRVRSVHKNNGLNKLGMTKHMMNLYRGVKVRPELQAGLLSGAGESVTEI</sequence>
<comment type="caution">
    <text evidence="1">The sequence shown here is derived from an EMBL/GenBank/DDBJ whole genome shotgun (WGS) entry which is preliminary data.</text>
</comment>
<organism evidence="1">
    <name type="scientific">Salmonella enterica</name>
    <name type="common">Salmonella choleraesuis</name>
    <dbReference type="NCBI Taxonomy" id="28901"/>
    <lineage>
        <taxon>Bacteria</taxon>
        <taxon>Pseudomonadati</taxon>
        <taxon>Pseudomonadota</taxon>
        <taxon>Gammaproteobacteria</taxon>
        <taxon>Enterobacterales</taxon>
        <taxon>Enterobacteriaceae</taxon>
        <taxon>Salmonella</taxon>
    </lineage>
</organism>
<dbReference type="EMBL" id="AAGYBI010000062">
    <property type="protein sequence ID" value="EBT2271345.1"/>
    <property type="molecule type" value="Genomic_DNA"/>
</dbReference>
<accession>A0A5V1PM66</accession>
<evidence type="ECO:0000313" key="1">
    <source>
        <dbReference type="EMBL" id="EBT2271345.1"/>
    </source>
</evidence>
<proteinExistence type="predicted"/>
<name>A0A5V1PM66_SALER</name>
<reference evidence="1" key="1">
    <citation type="submission" date="2018-07" db="EMBL/GenBank/DDBJ databases">
        <authorList>
            <consortium name="PulseNet: The National Subtyping Network for Foodborne Disease Surveillance"/>
            <person name="Tarr C.L."/>
            <person name="Trees E."/>
            <person name="Katz L.S."/>
            <person name="Carleton-Romer H.A."/>
            <person name="Stroika S."/>
            <person name="Kucerova Z."/>
            <person name="Roache K.F."/>
            <person name="Sabol A.L."/>
            <person name="Besser J."/>
            <person name="Gerner-Smidt P."/>
        </authorList>
    </citation>
    <scope>NUCLEOTIDE SEQUENCE</scope>
    <source>
        <strain evidence="1">PNUSAS018280</strain>
    </source>
</reference>
<protein>
    <submittedName>
        <fullName evidence="1">Uncharacterized protein</fullName>
    </submittedName>
</protein>
<gene>
    <name evidence="1" type="ORF">CI531_23145</name>
</gene>